<reference evidence="5" key="1">
    <citation type="submission" date="2016-11" db="EMBL/GenBank/DDBJ databases">
        <authorList>
            <person name="Varghese N."/>
            <person name="Submissions S."/>
        </authorList>
    </citation>
    <scope>NUCLEOTIDE SEQUENCE [LARGE SCALE GENOMIC DNA]</scope>
    <source>
        <strain evidence="5">DSM 17957</strain>
    </source>
</reference>
<accession>A0A1M6C6E5</accession>
<dbReference type="EMBL" id="FQZV01000003">
    <property type="protein sequence ID" value="SHI56532.1"/>
    <property type="molecule type" value="Genomic_DNA"/>
</dbReference>
<dbReference type="HAMAP" id="MF_01805">
    <property type="entry name" value="ScpA"/>
    <property type="match status" value="1"/>
</dbReference>
<keyword evidence="3" id="KW-0132">Cell division</keyword>
<dbReference type="Gene3D" id="6.10.250.2410">
    <property type="match status" value="1"/>
</dbReference>
<dbReference type="Gene3D" id="1.10.10.580">
    <property type="entry name" value="Structural maintenance of chromosome 1. Chain E"/>
    <property type="match status" value="1"/>
</dbReference>
<protein>
    <recommendedName>
        <fullName evidence="2 3">Segregation and condensation protein A</fullName>
    </recommendedName>
</protein>
<evidence type="ECO:0000313" key="4">
    <source>
        <dbReference type="EMBL" id="SHI56532.1"/>
    </source>
</evidence>
<comment type="subcellular location">
    <subcellularLocation>
        <location evidence="3">Cytoplasm</location>
    </subcellularLocation>
    <text evidence="3">Associated with two foci at the outer edges of the nucleoid region in young cells, and at four foci within both cell halves in older cells.</text>
</comment>
<dbReference type="Pfam" id="PF02616">
    <property type="entry name" value="SMC_ScpA"/>
    <property type="match status" value="1"/>
</dbReference>
<gene>
    <name evidence="3" type="primary">scpA</name>
    <name evidence="4" type="ORF">SAMN02745975_00174</name>
</gene>
<comment type="subunit">
    <text evidence="3">Component of a cohesin-like complex composed of ScpA, ScpB and the Smc homodimer, in which ScpA and ScpB bind to the head domain of Smc. The presence of the three proteins is required for the association of the complex with DNA.</text>
</comment>
<keyword evidence="1 3" id="KW-0159">Chromosome partition</keyword>
<evidence type="ECO:0000313" key="5">
    <source>
        <dbReference type="Proteomes" id="UP000184536"/>
    </source>
</evidence>
<sequence length="251" mass="30026">MSYNVKLETFEGPFDLLFHLIEKEEVDIYDIPISKITAQYLGYIEEMQRVDLDVASEFLLMAATLIEIKSKMLLPNTKDEQLALDMDDIDPRQDLITRLIEYKKYKNIALELKKREEECRKIFYKPQEQLDEFIKYESNEVQDMNITDLINAVNNIFQKRKNIHVTKFFVNEIKREEISIEMKMKEIRDYLMLKASVRFDELFQDALNKREIIATFIALLELMKLNFIVVQQNNIFGDIWVKRRICMNEVQ</sequence>
<dbReference type="RefSeq" id="WP_110939487.1">
    <property type="nucleotide sequence ID" value="NZ_FQZV01000003.1"/>
</dbReference>
<dbReference type="STRING" id="1121919.SAMN02745975_00174"/>
<proteinExistence type="inferred from homology"/>
<dbReference type="OrthoDB" id="9811016at2"/>
<keyword evidence="3" id="KW-0963">Cytoplasm</keyword>
<comment type="similarity">
    <text evidence="3">Belongs to the ScpA family.</text>
</comment>
<dbReference type="GO" id="GO:0007059">
    <property type="term" value="P:chromosome segregation"/>
    <property type="evidence" value="ECO:0007669"/>
    <property type="project" value="UniProtKB-UniRule"/>
</dbReference>
<organism evidence="4 5">
    <name type="scientific">Geosporobacter subterraneus DSM 17957</name>
    <dbReference type="NCBI Taxonomy" id="1121919"/>
    <lineage>
        <taxon>Bacteria</taxon>
        <taxon>Bacillati</taxon>
        <taxon>Bacillota</taxon>
        <taxon>Clostridia</taxon>
        <taxon>Peptostreptococcales</taxon>
        <taxon>Thermotaleaceae</taxon>
        <taxon>Geosporobacter</taxon>
    </lineage>
</organism>
<keyword evidence="5" id="KW-1185">Reference proteome</keyword>
<dbReference type="InterPro" id="IPR023093">
    <property type="entry name" value="ScpA-like_C"/>
</dbReference>
<dbReference type="GO" id="GO:0005737">
    <property type="term" value="C:cytoplasm"/>
    <property type="evidence" value="ECO:0007669"/>
    <property type="project" value="UniProtKB-SubCell"/>
</dbReference>
<evidence type="ECO:0000256" key="3">
    <source>
        <dbReference type="HAMAP-Rule" id="MF_01805"/>
    </source>
</evidence>
<dbReference type="Proteomes" id="UP000184536">
    <property type="component" value="Unassembled WGS sequence"/>
</dbReference>
<keyword evidence="3" id="KW-0131">Cell cycle</keyword>
<evidence type="ECO:0000256" key="2">
    <source>
        <dbReference type="ARBA" id="ARBA00044777"/>
    </source>
</evidence>
<name>A0A1M6C6E5_9FIRM</name>
<dbReference type="PANTHER" id="PTHR33969">
    <property type="entry name" value="SEGREGATION AND CONDENSATION PROTEIN A"/>
    <property type="match status" value="1"/>
</dbReference>
<dbReference type="GO" id="GO:0006260">
    <property type="term" value="P:DNA replication"/>
    <property type="evidence" value="ECO:0007669"/>
    <property type="project" value="UniProtKB-UniRule"/>
</dbReference>
<dbReference type="PANTHER" id="PTHR33969:SF2">
    <property type="entry name" value="SEGREGATION AND CONDENSATION PROTEIN A"/>
    <property type="match status" value="1"/>
</dbReference>
<dbReference type="GO" id="GO:0051301">
    <property type="term" value="P:cell division"/>
    <property type="evidence" value="ECO:0007669"/>
    <property type="project" value="UniProtKB-KW"/>
</dbReference>
<dbReference type="AlphaFoldDB" id="A0A1M6C6E5"/>
<evidence type="ECO:0000256" key="1">
    <source>
        <dbReference type="ARBA" id="ARBA00022829"/>
    </source>
</evidence>
<comment type="function">
    <text evidence="3">Participates in chromosomal partition during cell division. May act via the formation of a condensin-like complex containing Smc and ScpB that pull DNA away from mid-cell into both cell halves.</text>
</comment>
<dbReference type="InterPro" id="IPR003768">
    <property type="entry name" value="ScpA"/>
</dbReference>